<feature type="domain" description="Calcineurin-like phosphoesterase C-terminal" evidence="1">
    <location>
        <begin position="2"/>
        <end position="76"/>
    </location>
</feature>
<gene>
    <name evidence="2" type="ORF">ACFSUS_12725</name>
</gene>
<keyword evidence="3" id="KW-1185">Reference proteome</keyword>
<evidence type="ECO:0000313" key="2">
    <source>
        <dbReference type="EMBL" id="MFD2571505.1"/>
    </source>
</evidence>
<proteinExistence type="predicted"/>
<comment type="caution">
    <text evidence="2">The sequence shown here is derived from an EMBL/GenBank/DDBJ whole genome shotgun (WGS) entry which is preliminary data.</text>
</comment>
<evidence type="ECO:0000259" key="1">
    <source>
        <dbReference type="Pfam" id="PF16370"/>
    </source>
</evidence>
<dbReference type="RefSeq" id="WP_381523597.1">
    <property type="nucleotide sequence ID" value="NZ_JBHULN010000007.1"/>
</dbReference>
<evidence type="ECO:0000313" key="3">
    <source>
        <dbReference type="Proteomes" id="UP001597469"/>
    </source>
</evidence>
<organism evidence="2 3">
    <name type="scientific">Spirosoma soli</name>
    <dbReference type="NCBI Taxonomy" id="1770529"/>
    <lineage>
        <taxon>Bacteria</taxon>
        <taxon>Pseudomonadati</taxon>
        <taxon>Bacteroidota</taxon>
        <taxon>Cytophagia</taxon>
        <taxon>Cytophagales</taxon>
        <taxon>Cytophagaceae</taxon>
        <taxon>Spirosoma</taxon>
    </lineage>
</organism>
<protein>
    <submittedName>
        <fullName evidence="2">Calcineurin-like phosphoesterase C-terminal domain-containing protein</fullName>
    </submittedName>
</protein>
<sequence>MNKWKVEWLEDGVVKGPLEQRISLDPWAAELYAGSELPKKHKFVDPSLTDHMFFIKPSAGAKAVTVRATDRFGAVYTEQMSLI</sequence>
<accession>A0ABW5M388</accession>
<dbReference type="InterPro" id="IPR032288">
    <property type="entry name" value="Metallophos_C"/>
</dbReference>
<dbReference type="Pfam" id="PF16370">
    <property type="entry name" value="MetallophosC"/>
    <property type="match status" value="1"/>
</dbReference>
<reference evidence="3" key="1">
    <citation type="journal article" date="2019" name="Int. J. Syst. Evol. Microbiol.">
        <title>The Global Catalogue of Microorganisms (GCM) 10K type strain sequencing project: providing services to taxonomists for standard genome sequencing and annotation.</title>
        <authorList>
            <consortium name="The Broad Institute Genomics Platform"/>
            <consortium name="The Broad Institute Genome Sequencing Center for Infectious Disease"/>
            <person name="Wu L."/>
            <person name="Ma J."/>
        </authorList>
    </citation>
    <scope>NUCLEOTIDE SEQUENCE [LARGE SCALE GENOMIC DNA]</scope>
    <source>
        <strain evidence="3">KCTC 42805</strain>
    </source>
</reference>
<name>A0ABW5M388_9BACT</name>
<dbReference type="EMBL" id="JBHULN010000007">
    <property type="protein sequence ID" value="MFD2571505.1"/>
    <property type="molecule type" value="Genomic_DNA"/>
</dbReference>
<dbReference type="Proteomes" id="UP001597469">
    <property type="component" value="Unassembled WGS sequence"/>
</dbReference>